<feature type="domain" description="EamA" evidence="11">
    <location>
        <begin position="24"/>
        <end position="158"/>
    </location>
</feature>
<dbReference type="InterPro" id="IPR000407">
    <property type="entry name" value="GDA1_CD39_NTPase"/>
</dbReference>
<keyword evidence="9" id="KW-0547">Nucleotide-binding</keyword>
<feature type="transmembrane region" description="Helical" evidence="10">
    <location>
        <begin position="389"/>
        <end position="414"/>
    </location>
</feature>
<evidence type="ECO:0000313" key="13">
    <source>
        <dbReference type="Proteomes" id="UP000327013"/>
    </source>
</evidence>
<feature type="transmembrane region" description="Helical" evidence="10">
    <location>
        <begin position="235"/>
        <end position="258"/>
    </location>
</feature>
<evidence type="ECO:0000256" key="9">
    <source>
        <dbReference type="PIRSR" id="PIRSR600407-2"/>
    </source>
</evidence>
<evidence type="ECO:0000259" key="11">
    <source>
        <dbReference type="Pfam" id="PF00892"/>
    </source>
</evidence>
<evidence type="ECO:0000313" key="12">
    <source>
        <dbReference type="EMBL" id="KAE8055450.1"/>
    </source>
</evidence>
<dbReference type="PANTHER" id="PTHR31218">
    <property type="entry name" value="WAT1-RELATED PROTEIN"/>
    <property type="match status" value="1"/>
</dbReference>
<feature type="domain" description="EamA" evidence="11">
    <location>
        <begin position="205"/>
        <end position="328"/>
    </location>
</feature>
<dbReference type="Pfam" id="PF01150">
    <property type="entry name" value="GDA1_CD39"/>
    <property type="match status" value="1"/>
</dbReference>
<dbReference type="GO" id="GO:0022857">
    <property type="term" value="F:transmembrane transporter activity"/>
    <property type="evidence" value="ECO:0007669"/>
    <property type="project" value="InterPro"/>
</dbReference>
<evidence type="ECO:0000256" key="7">
    <source>
        <dbReference type="ARBA" id="ARBA00023136"/>
    </source>
</evidence>
<feature type="binding site" evidence="9">
    <location>
        <begin position="595"/>
        <end position="599"/>
    </location>
    <ligand>
        <name>ATP</name>
        <dbReference type="ChEBI" id="CHEBI:30616"/>
    </ligand>
</feature>
<keyword evidence="5" id="KW-0378">Hydrolase</keyword>
<feature type="transmembrane region" description="Helical" evidence="10">
    <location>
        <begin position="78"/>
        <end position="103"/>
    </location>
</feature>
<keyword evidence="7 10" id="KW-0472">Membrane</keyword>
<dbReference type="Pfam" id="PF00892">
    <property type="entry name" value="EamA"/>
    <property type="match status" value="2"/>
</dbReference>
<dbReference type="OrthoDB" id="1728340at2759"/>
<gene>
    <name evidence="12" type="ORF">FH972_012290</name>
</gene>
<keyword evidence="13" id="KW-1185">Reference proteome</keyword>
<evidence type="ECO:0000256" key="3">
    <source>
        <dbReference type="ARBA" id="ARBA00009283"/>
    </source>
</evidence>
<keyword evidence="6 10" id="KW-1133">Transmembrane helix</keyword>
<feature type="active site" description="Proton acceptor" evidence="8">
    <location>
        <position position="564"/>
    </location>
</feature>
<dbReference type="GO" id="GO:0016787">
    <property type="term" value="F:hydrolase activity"/>
    <property type="evidence" value="ECO:0007669"/>
    <property type="project" value="UniProtKB-KW"/>
</dbReference>
<keyword evidence="9" id="KW-0067">ATP-binding</keyword>
<accession>A0A5N6R3C1</accession>
<evidence type="ECO:0000256" key="8">
    <source>
        <dbReference type="PIRSR" id="PIRSR600407-1"/>
    </source>
</evidence>
<organism evidence="12 13">
    <name type="scientific">Carpinus fangiana</name>
    <dbReference type="NCBI Taxonomy" id="176857"/>
    <lineage>
        <taxon>Eukaryota</taxon>
        <taxon>Viridiplantae</taxon>
        <taxon>Streptophyta</taxon>
        <taxon>Embryophyta</taxon>
        <taxon>Tracheophyta</taxon>
        <taxon>Spermatophyta</taxon>
        <taxon>Magnoliopsida</taxon>
        <taxon>eudicotyledons</taxon>
        <taxon>Gunneridae</taxon>
        <taxon>Pentapetalae</taxon>
        <taxon>rosids</taxon>
        <taxon>fabids</taxon>
        <taxon>Fagales</taxon>
        <taxon>Betulaceae</taxon>
        <taxon>Carpinus</taxon>
    </lineage>
</organism>
<feature type="transmembrane region" description="Helical" evidence="10">
    <location>
        <begin position="109"/>
        <end position="130"/>
    </location>
</feature>
<dbReference type="InterPro" id="IPR000620">
    <property type="entry name" value="EamA_dom"/>
</dbReference>
<feature type="transmembrane region" description="Helical" evidence="10">
    <location>
        <begin position="202"/>
        <end position="223"/>
    </location>
</feature>
<dbReference type="GO" id="GO:0016020">
    <property type="term" value="C:membrane"/>
    <property type="evidence" value="ECO:0007669"/>
    <property type="project" value="UniProtKB-SubCell"/>
</dbReference>
<dbReference type="Proteomes" id="UP000327013">
    <property type="component" value="Chromosome 5"/>
</dbReference>
<evidence type="ECO:0000256" key="4">
    <source>
        <dbReference type="ARBA" id="ARBA00022692"/>
    </source>
</evidence>
<dbReference type="EMBL" id="CM017325">
    <property type="protein sequence ID" value="KAE8055450.1"/>
    <property type="molecule type" value="Genomic_DNA"/>
</dbReference>
<dbReference type="Gene3D" id="3.30.420.40">
    <property type="match status" value="1"/>
</dbReference>
<feature type="transmembrane region" description="Helical" evidence="10">
    <location>
        <begin position="142"/>
        <end position="160"/>
    </location>
</feature>
<feature type="transmembrane region" description="Helical" evidence="10">
    <location>
        <begin position="43"/>
        <end position="66"/>
    </location>
</feature>
<protein>
    <recommendedName>
        <fullName evidence="11">EamA domain-containing protein</fullName>
    </recommendedName>
</protein>
<dbReference type="SUPFAM" id="SSF103481">
    <property type="entry name" value="Multidrug resistance efflux transporter EmrE"/>
    <property type="match status" value="2"/>
</dbReference>
<comment type="subcellular location">
    <subcellularLocation>
        <location evidence="1">Membrane</location>
        <topology evidence="1">Multi-pass membrane protein</topology>
    </subcellularLocation>
</comment>
<reference evidence="12 13" key="1">
    <citation type="submission" date="2019-06" db="EMBL/GenBank/DDBJ databases">
        <title>A chromosomal-level reference genome of Carpinus fangiana (Coryloideae, Betulaceae).</title>
        <authorList>
            <person name="Yang X."/>
            <person name="Wang Z."/>
            <person name="Zhang L."/>
            <person name="Hao G."/>
            <person name="Liu J."/>
            <person name="Yang Y."/>
        </authorList>
    </citation>
    <scope>NUCLEOTIDE SEQUENCE [LARGE SCALE GENOMIC DNA]</scope>
    <source>
        <strain evidence="12">Cfa_2016G</strain>
        <tissue evidence="12">Leaf</tissue>
    </source>
</reference>
<name>A0A5N6R3C1_9ROSI</name>
<evidence type="ECO:0000256" key="10">
    <source>
        <dbReference type="SAM" id="Phobius"/>
    </source>
</evidence>
<evidence type="ECO:0000256" key="1">
    <source>
        <dbReference type="ARBA" id="ARBA00004141"/>
    </source>
</evidence>
<dbReference type="GO" id="GO:0005524">
    <property type="term" value="F:ATP binding"/>
    <property type="evidence" value="ECO:0007669"/>
    <property type="project" value="UniProtKB-KW"/>
</dbReference>
<sequence>MAASAAGGGLAGDVWRAHASMAMVQLFNAGYHVITKVALNVGINQLVFCVFRDLLALSILAPIAYVREKRVRLPMTRPLLMSFFFLGLTGIFGNQLLFLIGLGYTNPTYAAAIQPSIPVFTFLLAAMMGTERVNLFRTEGQAKIGGTLICVSGAILMVLFRGPALVGTAEPDFSAHSEISAKSQPEPAGWLMSSFLEFGLDHFHLGVLCLIGNCMCMAAFLAIQAPLLAKYPASLSVTAYSYFFGALLMVTTAFFMTNETTDWSLTKSEFFAVIYAGTIASALNYGLLTWSNKILGPALVALYNPLQPAASAFLSRIFLGSPIYLGRIRGSLRKLDFSAYRPLDPQGSDLVNHLKYPHSLQRDNAGSSFSKQKALPGGTPSKRTKWVRLLMIILCLLLLGLLIYMISLYVYSYWSRGASKFYVVLDCGSTGTRVYVYQASIDHNNAGTLPIVLTSLADGLRKKRSSQNGRAYDRMETEPGFHKLVHNVSGLGAAIKPLVQWAEKQIPKHAHKTTSLFLYATAGVRKLPIADSKWLLDNAWSILKKTSPFLCRREWVKIISGPEEAYYGWIALNHRTGMLGAKPRKPTFGALDLGGSSLQVTFESKEHVHNETSVSLRIGTAKHHLTAYSLSGYGLNDAFDKSVVHLFKRVPEITKRDIVKGKTELKHPCLHSGYKEQYICSQCASNYPEGGSPVIAGKSPSKGGKSGIAVQLLGAPNWEECSALAKVAVNLSEWSKATLEDVLEKGREFCEKTWEVARTSVAPQPFIEQHNSASNSSVLNIPSPFAFQRWSPISSVNVDGSHRTSGTPESFGLLFMWNEKPNSHGSIEPIWPSYCTQSNQHFRPNKQQFQLKIQVQAQETQ</sequence>
<comment type="similarity">
    <text evidence="3">Belongs to the GDA1/CD39 NTPase family.</text>
</comment>
<comment type="similarity">
    <text evidence="2">Belongs to the drug/metabolite transporter (DMT) superfamily. Plant drug/metabolite exporter (P-DME) (TC 2.A.7.4) family.</text>
</comment>
<proteinExistence type="inferred from homology"/>
<dbReference type="InterPro" id="IPR037185">
    <property type="entry name" value="EmrE-like"/>
</dbReference>
<evidence type="ECO:0000256" key="6">
    <source>
        <dbReference type="ARBA" id="ARBA00022989"/>
    </source>
</evidence>
<keyword evidence="4 10" id="KW-0812">Transmembrane</keyword>
<dbReference type="InterPro" id="IPR030184">
    <property type="entry name" value="WAT1-related"/>
</dbReference>
<evidence type="ECO:0000256" key="2">
    <source>
        <dbReference type="ARBA" id="ARBA00007635"/>
    </source>
</evidence>
<dbReference type="Gene3D" id="3.30.420.150">
    <property type="entry name" value="Exopolyphosphatase. Domain 2"/>
    <property type="match status" value="1"/>
</dbReference>
<dbReference type="AlphaFoldDB" id="A0A5N6R3C1"/>
<feature type="transmembrane region" description="Helical" evidence="10">
    <location>
        <begin position="270"/>
        <end position="288"/>
    </location>
</feature>
<evidence type="ECO:0000256" key="5">
    <source>
        <dbReference type="ARBA" id="ARBA00022801"/>
    </source>
</evidence>